<proteinExistence type="predicted"/>
<feature type="domain" description="Dienelactone hydrolase" evidence="1">
    <location>
        <begin position="21"/>
        <end position="238"/>
    </location>
</feature>
<dbReference type="InterPro" id="IPR029058">
    <property type="entry name" value="AB_hydrolase_fold"/>
</dbReference>
<dbReference type="Gene3D" id="3.40.50.1820">
    <property type="entry name" value="alpha/beta hydrolase"/>
    <property type="match status" value="1"/>
</dbReference>
<dbReference type="InterPro" id="IPR051049">
    <property type="entry name" value="Dienelactone_hydrolase-like"/>
</dbReference>
<protein>
    <submittedName>
        <fullName evidence="2">Dienelactone hydrolase-like enzyme</fullName>
    </submittedName>
</protein>
<dbReference type="HOGENOM" id="CLU_054590_7_3_11"/>
<name>H8G4S0_9PSEU</name>
<dbReference type="EMBL" id="CM001466">
    <property type="protein sequence ID" value="EHY89173.1"/>
    <property type="molecule type" value="Genomic_DNA"/>
</dbReference>
<dbReference type="Pfam" id="PF01738">
    <property type="entry name" value="DLH"/>
    <property type="match status" value="1"/>
</dbReference>
<gene>
    <name evidence="2" type="ORF">SacazDRAFT_02263</name>
</gene>
<dbReference type="GO" id="GO:0016787">
    <property type="term" value="F:hydrolase activity"/>
    <property type="evidence" value="ECO:0007669"/>
    <property type="project" value="UniProtKB-KW"/>
</dbReference>
<sequence>MVTSRYDNITVDAHASAEQTFRAFVAVPDRSPAPAVVLFQEVFGVNDNMRQLAVRLADNGFHAVVPDMFWRLKPGFERRDETGLAEGMELATRLDYELAVQDMTATLAHVRADPGCSPRAGAVGFCLGGTLAYLFATSARVDGRGPDAVVSYYGSAVHDHLALASDIECPMLFHFGDDDPYISRAQIAAVEAAVANRPDIAVHRYAAGHAFSNFDAPSFYDADAADLAWGRTLAFLDDTLT</sequence>
<reference evidence="2 3" key="1">
    <citation type="journal article" date="2012" name="Stand. Genomic Sci.">
        <title>Genome sequence of the soil bacterium Saccharomonospora azurea type strain (NA-128(T)).</title>
        <authorList>
            <person name="Klenk H.P."/>
            <person name="Held B."/>
            <person name="Lucas S."/>
            <person name="Lapidus A."/>
            <person name="Copeland A."/>
            <person name="Hammon N."/>
            <person name="Pitluck S."/>
            <person name="Goodwin L.A."/>
            <person name="Han C."/>
            <person name="Tapia R."/>
            <person name="Brambilla E.M."/>
            <person name="Potter G."/>
            <person name="Land M."/>
            <person name="Ivanova N."/>
            <person name="Rohde M."/>
            <person name="Goker M."/>
            <person name="Detter J.C."/>
            <person name="Kyrpides N.C."/>
            <person name="Woyke T."/>
        </authorList>
    </citation>
    <scope>NUCLEOTIDE SEQUENCE [LARGE SCALE GENOMIC DNA]</scope>
    <source>
        <strain evidence="2 3">NA-128</strain>
    </source>
</reference>
<accession>H8G4S0</accession>
<organism evidence="2 3">
    <name type="scientific">Saccharomonospora azurea NA-128</name>
    <dbReference type="NCBI Taxonomy" id="882081"/>
    <lineage>
        <taxon>Bacteria</taxon>
        <taxon>Bacillati</taxon>
        <taxon>Actinomycetota</taxon>
        <taxon>Actinomycetes</taxon>
        <taxon>Pseudonocardiales</taxon>
        <taxon>Pseudonocardiaceae</taxon>
        <taxon>Saccharomonospora</taxon>
    </lineage>
</organism>
<dbReference type="AlphaFoldDB" id="H8G4S0"/>
<dbReference type="SUPFAM" id="SSF53474">
    <property type="entry name" value="alpha/beta-Hydrolases"/>
    <property type="match status" value="1"/>
</dbReference>
<dbReference type="RefSeq" id="WP_005441561.1">
    <property type="nucleotide sequence ID" value="NZ_CM001466.1"/>
</dbReference>
<dbReference type="PANTHER" id="PTHR46623">
    <property type="entry name" value="CARBOXYMETHYLENEBUTENOLIDASE-RELATED"/>
    <property type="match status" value="1"/>
</dbReference>
<dbReference type="InterPro" id="IPR002925">
    <property type="entry name" value="Dienelactn_hydro"/>
</dbReference>
<evidence type="ECO:0000313" key="3">
    <source>
        <dbReference type="Proteomes" id="UP000004705"/>
    </source>
</evidence>
<evidence type="ECO:0000259" key="1">
    <source>
        <dbReference type="Pfam" id="PF01738"/>
    </source>
</evidence>
<dbReference type="OrthoDB" id="5902829at2"/>
<dbReference type="Proteomes" id="UP000004705">
    <property type="component" value="Chromosome"/>
</dbReference>
<evidence type="ECO:0000313" key="2">
    <source>
        <dbReference type="EMBL" id="EHY89173.1"/>
    </source>
</evidence>
<keyword evidence="3" id="KW-1185">Reference proteome</keyword>
<dbReference type="PANTHER" id="PTHR46623:SF6">
    <property type="entry name" value="ALPHA_BETA-HYDROLASES SUPERFAMILY PROTEIN"/>
    <property type="match status" value="1"/>
</dbReference>